<evidence type="ECO:0000256" key="1">
    <source>
        <dbReference type="SAM" id="Phobius"/>
    </source>
</evidence>
<dbReference type="EMBL" id="BMAC01000444">
    <property type="protein sequence ID" value="GFP96551.1"/>
    <property type="molecule type" value="Genomic_DNA"/>
</dbReference>
<dbReference type="Proteomes" id="UP000653305">
    <property type="component" value="Unassembled WGS sequence"/>
</dbReference>
<gene>
    <name evidence="2" type="ORF">PHJA_001799200</name>
</gene>
<keyword evidence="1" id="KW-0472">Membrane</keyword>
<evidence type="ECO:0000313" key="3">
    <source>
        <dbReference type="Proteomes" id="UP000653305"/>
    </source>
</evidence>
<organism evidence="2 3">
    <name type="scientific">Phtheirospermum japonicum</name>
    <dbReference type="NCBI Taxonomy" id="374723"/>
    <lineage>
        <taxon>Eukaryota</taxon>
        <taxon>Viridiplantae</taxon>
        <taxon>Streptophyta</taxon>
        <taxon>Embryophyta</taxon>
        <taxon>Tracheophyta</taxon>
        <taxon>Spermatophyta</taxon>
        <taxon>Magnoliopsida</taxon>
        <taxon>eudicotyledons</taxon>
        <taxon>Gunneridae</taxon>
        <taxon>Pentapetalae</taxon>
        <taxon>asterids</taxon>
        <taxon>lamiids</taxon>
        <taxon>Lamiales</taxon>
        <taxon>Orobanchaceae</taxon>
        <taxon>Orobanchaceae incertae sedis</taxon>
        <taxon>Phtheirospermum</taxon>
    </lineage>
</organism>
<name>A0A830CQE5_9LAMI</name>
<dbReference type="PANTHER" id="PTHR42938:SF7">
    <property type="entry name" value="ERYTHRONATE-4-PHOSPHATE DEHYDROGENASE FAMILY PROTEIN"/>
    <property type="match status" value="1"/>
</dbReference>
<keyword evidence="1" id="KW-1133">Transmembrane helix</keyword>
<reference evidence="2" key="1">
    <citation type="submission" date="2020-07" db="EMBL/GenBank/DDBJ databases">
        <title>Ethylene signaling mediates host invasion by parasitic plants.</title>
        <authorList>
            <person name="Yoshida S."/>
        </authorList>
    </citation>
    <scope>NUCLEOTIDE SEQUENCE</scope>
    <source>
        <strain evidence="2">Okayama</strain>
    </source>
</reference>
<dbReference type="OrthoDB" id="2016101at2759"/>
<dbReference type="AlphaFoldDB" id="A0A830CQE5"/>
<comment type="caution">
    <text evidence="2">The sequence shown here is derived from an EMBL/GenBank/DDBJ whole genome shotgun (WGS) entry which is preliminary data.</text>
</comment>
<evidence type="ECO:0000313" key="2">
    <source>
        <dbReference type="EMBL" id="GFP96551.1"/>
    </source>
</evidence>
<proteinExistence type="predicted"/>
<keyword evidence="1" id="KW-0812">Transmembrane</keyword>
<sequence length="326" mass="37252">MDFNEEEEVLISLRDMENSDEEDFNENGVEENSHSIIRHPSYNPSTTKLFLPWFDLRVFYVRISKCVIEDDDDSTPEHLTFNHVPLNRETLLEINGVRTSIYSDGVSTLLKRDRLDRRSEEVTFVSTDSVRTTGSVRFEVFDENVLVLCGTLELCENHGFIESWSKNHGMSWSMSCYESDILANDGFFCKGNQNEAAVEVYVAGSFLGRPVVLTKTLQLSSHHKKKQMRRGRMLESIPEYEANQSQKDDFSIQSRYHQPDYTPDGHHRYQEIEYLDGEDGELSWFNAGVRVGVGIGLSICLGVGIGVGLLVRAYQGTTRKLSRRLL</sequence>
<feature type="transmembrane region" description="Helical" evidence="1">
    <location>
        <begin position="291"/>
        <end position="314"/>
    </location>
</feature>
<protein>
    <submittedName>
        <fullName evidence="2">Uncharacterized protein at1g01500</fullName>
    </submittedName>
</protein>
<dbReference type="PANTHER" id="PTHR42938">
    <property type="entry name" value="FORMATE DEHYDROGENASE 1"/>
    <property type="match status" value="1"/>
</dbReference>
<accession>A0A830CQE5</accession>
<keyword evidence="3" id="KW-1185">Reference proteome</keyword>
<dbReference type="GO" id="GO:0004617">
    <property type="term" value="F:phosphoglycerate dehydrogenase activity"/>
    <property type="evidence" value="ECO:0007669"/>
    <property type="project" value="TreeGrafter"/>
</dbReference>